<dbReference type="FunFam" id="3.40.50.1470:FF:000001">
    <property type="entry name" value="Peptidyl-tRNA hydrolase"/>
    <property type="match status" value="1"/>
</dbReference>
<feature type="binding site" evidence="8">
    <location>
        <position position="67"/>
    </location>
    <ligand>
        <name>tRNA</name>
        <dbReference type="ChEBI" id="CHEBI:17843"/>
    </ligand>
</feature>
<comment type="caution">
    <text evidence="11">The sequence shown here is derived from an EMBL/GenBank/DDBJ whole genome shotgun (WGS) entry which is preliminary data.</text>
</comment>
<organism evidence="11 12">
    <name type="scientific">Oenococcus sicerae</name>
    <dbReference type="NCBI Taxonomy" id="2203724"/>
    <lineage>
        <taxon>Bacteria</taxon>
        <taxon>Bacillati</taxon>
        <taxon>Bacillota</taxon>
        <taxon>Bacilli</taxon>
        <taxon>Lactobacillales</taxon>
        <taxon>Lactobacillaceae</taxon>
        <taxon>Oenococcus</taxon>
    </lineage>
</organism>
<keyword evidence="4 8" id="KW-0694">RNA-binding</keyword>
<dbReference type="EC" id="3.1.1.29" evidence="1 8"/>
<comment type="subcellular location">
    <subcellularLocation>
        <location evidence="8">Cytoplasm</location>
    </subcellularLocation>
</comment>
<evidence type="ECO:0000256" key="4">
    <source>
        <dbReference type="ARBA" id="ARBA00022884"/>
    </source>
</evidence>
<reference evidence="11" key="1">
    <citation type="submission" date="2019-01" db="EMBL/GenBank/DDBJ databases">
        <title>Oenococcus sicerae UCMA17102.</title>
        <authorList>
            <person name="Cousin F.J."/>
            <person name="Le Guellec R."/>
            <person name="Cretenet M."/>
        </authorList>
    </citation>
    <scope>NUCLEOTIDE SEQUENCE</scope>
    <source>
        <strain evidence="11">UCMA17102</strain>
    </source>
</reference>
<dbReference type="GO" id="GO:0006515">
    <property type="term" value="P:protein quality control for misfolded or incompletely synthesized proteins"/>
    <property type="evidence" value="ECO:0007669"/>
    <property type="project" value="UniProtKB-UniRule"/>
</dbReference>
<dbReference type="RefSeq" id="WP_301711059.1">
    <property type="nucleotide sequence ID" value="NZ_SDWY01000002.1"/>
</dbReference>
<dbReference type="InterPro" id="IPR036416">
    <property type="entry name" value="Pept_tRNA_hydro_sf"/>
</dbReference>
<dbReference type="Proteomes" id="UP001167919">
    <property type="component" value="Unassembled WGS sequence"/>
</dbReference>
<gene>
    <name evidence="8" type="primary">pth</name>
    <name evidence="11" type="ORF">EVC35_03910</name>
</gene>
<evidence type="ECO:0000313" key="11">
    <source>
        <dbReference type="EMBL" id="MDN6900151.1"/>
    </source>
</evidence>
<protein>
    <recommendedName>
        <fullName evidence="7 8">Peptidyl-tRNA hydrolase</fullName>
        <shortName evidence="8">Pth</shortName>
        <ecNumber evidence="1 8">3.1.1.29</ecNumber>
    </recommendedName>
</protein>
<dbReference type="InterPro" id="IPR018171">
    <property type="entry name" value="Pept_tRNA_hydro_CS"/>
</dbReference>
<feature type="binding site" evidence="8">
    <location>
        <position position="65"/>
    </location>
    <ligand>
        <name>tRNA</name>
        <dbReference type="ChEBI" id="CHEBI:17843"/>
    </ligand>
</feature>
<name>A0AAJ1R9D3_9LACO</name>
<feature type="site" description="Discriminates between blocked and unblocked aminoacyl-tRNA" evidence="8">
    <location>
        <position position="9"/>
    </location>
</feature>
<comment type="subunit">
    <text evidence="8">Monomer.</text>
</comment>
<evidence type="ECO:0000256" key="10">
    <source>
        <dbReference type="RuleBase" id="RU004320"/>
    </source>
</evidence>
<evidence type="ECO:0000256" key="9">
    <source>
        <dbReference type="RuleBase" id="RU000673"/>
    </source>
</evidence>
<comment type="similarity">
    <text evidence="5 8 10">Belongs to the PTH family.</text>
</comment>
<dbReference type="GO" id="GO:0005737">
    <property type="term" value="C:cytoplasm"/>
    <property type="evidence" value="ECO:0007669"/>
    <property type="project" value="UniProtKB-SubCell"/>
</dbReference>
<dbReference type="PROSITE" id="PS01195">
    <property type="entry name" value="PEPT_TRNA_HYDROL_1"/>
    <property type="match status" value="1"/>
</dbReference>
<feature type="binding site" evidence="8">
    <location>
        <position position="14"/>
    </location>
    <ligand>
        <name>tRNA</name>
        <dbReference type="ChEBI" id="CHEBI:17843"/>
    </ligand>
</feature>
<sequence>MKVIVGLGNLGAKYAKNRHNAGFMAIDKLALRLNVKFSLKQNLHAFLAVANVEGQKVYLVKPITMMNDSGIAVKAVLDYFGGQINDLIVFVDDIDRDYGQLRIKKAGASGGHNGLKSIEANIGSREFLRIRIGTGRPAHTAQSVIKHVLGDFTQLQMELVKLKIDDAVLAALDLIQGAALNTVTNRYNN</sequence>
<proteinExistence type="inferred from homology"/>
<dbReference type="GO" id="GO:0000049">
    <property type="term" value="F:tRNA binding"/>
    <property type="evidence" value="ECO:0007669"/>
    <property type="project" value="UniProtKB-UniRule"/>
</dbReference>
<dbReference type="GO" id="GO:0072344">
    <property type="term" value="P:rescue of stalled ribosome"/>
    <property type="evidence" value="ECO:0007669"/>
    <property type="project" value="UniProtKB-UniRule"/>
</dbReference>
<dbReference type="InterPro" id="IPR001328">
    <property type="entry name" value="Pept_tRNA_hydro"/>
</dbReference>
<dbReference type="Pfam" id="PF01195">
    <property type="entry name" value="Pept_tRNA_hydro"/>
    <property type="match status" value="1"/>
</dbReference>
<accession>A0AAJ1R9D3</accession>
<dbReference type="AlphaFoldDB" id="A0AAJ1R9D3"/>
<dbReference type="Gene3D" id="3.40.50.1470">
    <property type="entry name" value="Peptidyl-tRNA hydrolase"/>
    <property type="match status" value="1"/>
</dbReference>
<keyword evidence="3 8" id="KW-0378">Hydrolase</keyword>
<keyword evidence="2 8" id="KW-0820">tRNA-binding</keyword>
<feature type="binding site" evidence="8">
    <location>
        <position position="113"/>
    </location>
    <ligand>
        <name>tRNA</name>
        <dbReference type="ChEBI" id="CHEBI:17843"/>
    </ligand>
</feature>
<dbReference type="CDD" id="cd00462">
    <property type="entry name" value="PTH"/>
    <property type="match status" value="1"/>
</dbReference>
<comment type="function">
    <text evidence="8">Hydrolyzes ribosome-free peptidyl-tRNAs (with 1 or more amino acids incorporated), which drop off the ribosome during protein synthesis, or as a result of ribosome stalling.</text>
</comment>
<evidence type="ECO:0000256" key="3">
    <source>
        <dbReference type="ARBA" id="ARBA00022801"/>
    </source>
</evidence>
<dbReference type="SUPFAM" id="SSF53178">
    <property type="entry name" value="Peptidyl-tRNA hydrolase-like"/>
    <property type="match status" value="1"/>
</dbReference>
<evidence type="ECO:0000313" key="12">
    <source>
        <dbReference type="Proteomes" id="UP001167919"/>
    </source>
</evidence>
<comment type="function">
    <text evidence="8">Catalyzes the release of premature peptidyl moieties from peptidyl-tRNA molecules trapped in stalled 50S ribosomal subunits, and thus maintains levels of free tRNAs and 50S ribosomes.</text>
</comment>
<dbReference type="PANTHER" id="PTHR17224:SF1">
    <property type="entry name" value="PEPTIDYL-TRNA HYDROLASE"/>
    <property type="match status" value="1"/>
</dbReference>
<evidence type="ECO:0000256" key="1">
    <source>
        <dbReference type="ARBA" id="ARBA00013260"/>
    </source>
</evidence>
<evidence type="ECO:0000256" key="2">
    <source>
        <dbReference type="ARBA" id="ARBA00022555"/>
    </source>
</evidence>
<dbReference type="GO" id="GO:0004045">
    <property type="term" value="F:peptidyl-tRNA hydrolase activity"/>
    <property type="evidence" value="ECO:0007669"/>
    <property type="project" value="UniProtKB-UniRule"/>
</dbReference>
<evidence type="ECO:0000256" key="6">
    <source>
        <dbReference type="ARBA" id="ARBA00048707"/>
    </source>
</evidence>
<evidence type="ECO:0000256" key="5">
    <source>
        <dbReference type="ARBA" id="ARBA00038063"/>
    </source>
</evidence>
<keyword evidence="8" id="KW-0963">Cytoplasm</keyword>
<evidence type="ECO:0000256" key="7">
    <source>
        <dbReference type="ARBA" id="ARBA00050038"/>
    </source>
</evidence>
<dbReference type="NCBIfam" id="TIGR00447">
    <property type="entry name" value="pth"/>
    <property type="match status" value="1"/>
</dbReference>
<dbReference type="EMBL" id="SDWY01000002">
    <property type="protein sequence ID" value="MDN6900151.1"/>
    <property type="molecule type" value="Genomic_DNA"/>
</dbReference>
<feature type="site" description="Stabilizes the basic form of H active site to accept a proton" evidence="8">
    <location>
        <position position="92"/>
    </location>
</feature>
<comment type="catalytic activity">
    <reaction evidence="6 8 9">
        <text>an N-acyl-L-alpha-aminoacyl-tRNA + H2O = an N-acyl-L-amino acid + a tRNA + H(+)</text>
        <dbReference type="Rhea" id="RHEA:54448"/>
        <dbReference type="Rhea" id="RHEA-COMP:10123"/>
        <dbReference type="Rhea" id="RHEA-COMP:13883"/>
        <dbReference type="ChEBI" id="CHEBI:15377"/>
        <dbReference type="ChEBI" id="CHEBI:15378"/>
        <dbReference type="ChEBI" id="CHEBI:59874"/>
        <dbReference type="ChEBI" id="CHEBI:78442"/>
        <dbReference type="ChEBI" id="CHEBI:138191"/>
        <dbReference type="EC" id="3.1.1.29"/>
    </reaction>
</comment>
<evidence type="ECO:0000256" key="8">
    <source>
        <dbReference type="HAMAP-Rule" id="MF_00083"/>
    </source>
</evidence>
<dbReference type="PANTHER" id="PTHR17224">
    <property type="entry name" value="PEPTIDYL-TRNA HYDROLASE"/>
    <property type="match status" value="1"/>
</dbReference>
<dbReference type="HAMAP" id="MF_00083">
    <property type="entry name" value="Pept_tRNA_hydro_bact"/>
    <property type="match status" value="1"/>
</dbReference>
<feature type="active site" description="Proton acceptor" evidence="8">
    <location>
        <position position="19"/>
    </location>
</feature>